<feature type="region of interest" description="Disordered" evidence="1">
    <location>
        <begin position="182"/>
        <end position="201"/>
    </location>
</feature>
<dbReference type="Proteomes" id="UP000051586">
    <property type="component" value="Unassembled WGS sequence"/>
</dbReference>
<comment type="caution">
    <text evidence="3">The sequence shown here is derived from an EMBL/GenBank/DDBJ whole genome shotgun (WGS) entry which is preliminary data.</text>
</comment>
<organism evidence="3 4">
    <name type="scientific">Fructilactobacillus florum DSM 22689 = JCM 16035</name>
    <dbReference type="NCBI Taxonomy" id="1423745"/>
    <lineage>
        <taxon>Bacteria</taxon>
        <taxon>Bacillati</taxon>
        <taxon>Bacillota</taxon>
        <taxon>Bacilli</taxon>
        <taxon>Lactobacillales</taxon>
        <taxon>Lactobacillaceae</taxon>
        <taxon>Fructilactobacillus</taxon>
    </lineage>
</organism>
<keyword evidence="2" id="KW-1133">Transmembrane helix</keyword>
<evidence type="ECO:0000313" key="3">
    <source>
        <dbReference type="EMBL" id="KRM90574.1"/>
    </source>
</evidence>
<proteinExistence type="predicted"/>
<dbReference type="InterPro" id="IPR010315">
    <property type="entry name" value="DUF915_hydro-like"/>
</dbReference>
<feature type="transmembrane region" description="Helical" evidence="2">
    <location>
        <begin position="12"/>
        <end position="32"/>
    </location>
</feature>
<accession>A0A0R2CFQ7</accession>
<dbReference type="Gene3D" id="3.40.50.1820">
    <property type="entry name" value="alpha/beta hydrolase"/>
    <property type="match status" value="1"/>
</dbReference>
<keyword evidence="2" id="KW-0472">Membrane</keyword>
<dbReference type="STRING" id="1423745.GCA_001311215_00683"/>
<dbReference type="EMBL" id="AYZI01000008">
    <property type="protein sequence ID" value="KRM90574.1"/>
    <property type="molecule type" value="Genomic_DNA"/>
</dbReference>
<name>A0A0R2CFQ7_9LACO</name>
<reference evidence="3 4" key="1">
    <citation type="journal article" date="2015" name="Genome Announc.">
        <title>Expanding the biotechnology potential of lactobacilli through comparative genomics of 213 strains and associated genera.</title>
        <authorList>
            <person name="Sun Z."/>
            <person name="Harris H.M."/>
            <person name="McCann A."/>
            <person name="Guo C."/>
            <person name="Argimon S."/>
            <person name="Zhang W."/>
            <person name="Yang X."/>
            <person name="Jeffery I.B."/>
            <person name="Cooney J.C."/>
            <person name="Kagawa T.F."/>
            <person name="Liu W."/>
            <person name="Song Y."/>
            <person name="Salvetti E."/>
            <person name="Wrobel A."/>
            <person name="Rasinkangas P."/>
            <person name="Parkhill J."/>
            <person name="Rea M.C."/>
            <person name="O'Sullivan O."/>
            <person name="Ritari J."/>
            <person name="Douillard F.P."/>
            <person name="Paul Ross R."/>
            <person name="Yang R."/>
            <person name="Briner A.E."/>
            <person name="Felis G.E."/>
            <person name="de Vos W.M."/>
            <person name="Barrangou R."/>
            <person name="Klaenhammer T.R."/>
            <person name="Caufield P.W."/>
            <person name="Cui Y."/>
            <person name="Zhang H."/>
            <person name="O'Toole P.W."/>
        </authorList>
    </citation>
    <scope>NUCLEOTIDE SEQUENCE [LARGE SCALE GENOMIC DNA]</scope>
    <source>
        <strain evidence="3 4">DSM 22689</strain>
    </source>
</reference>
<evidence type="ECO:0000313" key="4">
    <source>
        <dbReference type="Proteomes" id="UP000051586"/>
    </source>
</evidence>
<evidence type="ECO:0008006" key="5">
    <source>
        <dbReference type="Google" id="ProtNLM"/>
    </source>
</evidence>
<dbReference type="Pfam" id="PF06028">
    <property type="entry name" value="DUF915"/>
    <property type="match status" value="1"/>
</dbReference>
<dbReference type="InterPro" id="IPR029058">
    <property type="entry name" value="AB_hydrolase_fold"/>
</dbReference>
<dbReference type="AlphaFoldDB" id="A0A0R2CFQ7"/>
<dbReference type="PATRIC" id="fig|1423745.4.peg.1326"/>
<gene>
    <name evidence="3" type="ORF">FC87_GL001260</name>
</gene>
<evidence type="ECO:0000256" key="2">
    <source>
        <dbReference type="SAM" id="Phobius"/>
    </source>
</evidence>
<protein>
    <recommendedName>
        <fullName evidence="5">Alpha/beta hydrolase</fullName>
    </recommendedName>
</protein>
<keyword evidence="2" id="KW-0812">Transmembrane</keyword>
<sequence length="298" mass="33580">MTYLNKIFNKRDIVVLIIGILAVLGGFFYIQFGVGGSKEMQNARQPIIFVSDKNRVSGAAQHLVTTTSRSGGAVAIHINVLDNGKIEYDGNQNVKAKQPIIEVNFNDRSKTTQQQAQSLNQILRKLNHRYAYKQYDAIGFGSGSLAVYYNAVKYRTSGNRMMLNHFVSIAGPYQGVLPLQPPHGEHRTTNQRATQPPQPVRPDWATITNQRFPSYQEMQHLSKRLDPNTEVLNIYGVISDRDRSDGRVSEASASSLKKLIKNKDNYQSLRLTGPYAEHASLLDNQVAERIINRFLFNQ</sequence>
<evidence type="ECO:0000256" key="1">
    <source>
        <dbReference type="SAM" id="MobiDB-lite"/>
    </source>
</evidence>